<sequence>MTTKKTGSQTVTLACPPSFAGHANVVGKKEGEGPLASSFDYIGTDDTFGESTWEKSESAMQKQALALALNKAGQPASNIDWLFAGDLLNQCIGSSFAARGQEIPFFGLYGACSTMGEGLALASMTLDGGFGEWAGVVVSSHFCTAERQYRTPLEYGGQRTPTAQWTTTAAGAAILAREGPGPYITHVTVGKIVDKGITDTNNMGAAMAPAAYDTISTHLKDTGRAPSYYDLIVTGDLGNLGSELLLELLRQDGLELSNHTDCGMLIFDPQSQDVHCGGSGCGCAASVLTGYLLNGMREGKWNNILFCPTGALHSPTSAFQGESVPGICHAIAISTQRSPQA</sequence>
<dbReference type="NCBIfam" id="NF006160">
    <property type="entry name" value="PRK08304.1"/>
    <property type="match status" value="1"/>
</dbReference>
<dbReference type="InterPro" id="IPR038369">
    <property type="entry name" value="SpoVAD_sf"/>
</dbReference>
<accession>A0A8J6J6U0</accession>
<dbReference type="NCBIfam" id="TIGR02845">
    <property type="entry name" value="spore_V_AD"/>
    <property type="match status" value="1"/>
</dbReference>
<dbReference type="Proteomes" id="UP000628736">
    <property type="component" value="Unassembled WGS sequence"/>
</dbReference>
<dbReference type="InterPro" id="IPR016039">
    <property type="entry name" value="Thiolase-like"/>
</dbReference>
<proteinExistence type="predicted"/>
<evidence type="ECO:0000313" key="1">
    <source>
        <dbReference type="EMBL" id="MBC5721706.1"/>
    </source>
</evidence>
<dbReference type="Gene3D" id="3.40.47.40">
    <property type="entry name" value="Stage V sporulation protein AD"/>
    <property type="match status" value="1"/>
</dbReference>
<protein>
    <submittedName>
        <fullName evidence="1">Stage V sporulation protein AD</fullName>
    </submittedName>
</protein>
<gene>
    <name evidence="1" type="primary">spoVAD</name>
    <name evidence="1" type="ORF">H8S11_02560</name>
</gene>
<organism evidence="1 2">
    <name type="scientific">Flintibacter hominis</name>
    <dbReference type="NCBI Taxonomy" id="2763048"/>
    <lineage>
        <taxon>Bacteria</taxon>
        <taxon>Bacillati</taxon>
        <taxon>Bacillota</taxon>
        <taxon>Clostridia</taxon>
        <taxon>Eubacteriales</taxon>
        <taxon>Flintibacter</taxon>
    </lineage>
</organism>
<dbReference type="GO" id="GO:0016746">
    <property type="term" value="F:acyltransferase activity"/>
    <property type="evidence" value="ECO:0007669"/>
    <property type="project" value="InterPro"/>
</dbReference>
<comment type="caution">
    <text evidence="1">The sequence shown here is derived from an EMBL/GenBank/DDBJ whole genome shotgun (WGS) entry which is preliminary data.</text>
</comment>
<dbReference type="InterPro" id="IPR010894">
    <property type="entry name" value="SpoVAD"/>
</dbReference>
<evidence type="ECO:0000313" key="2">
    <source>
        <dbReference type="Proteomes" id="UP000628736"/>
    </source>
</evidence>
<dbReference type="AlphaFoldDB" id="A0A8J6J6U0"/>
<dbReference type="EMBL" id="JACOPO010000001">
    <property type="protein sequence ID" value="MBC5721706.1"/>
    <property type="molecule type" value="Genomic_DNA"/>
</dbReference>
<reference evidence="1" key="1">
    <citation type="submission" date="2020-08" db="EMBL/GenBank/DDBJ databases">
        <title>Genome public.</title>
        <authorList>
            <person name="Liu C."/>
            <person name="Sun Q."/>
        </authorList>
    </citation>
    <scope>NUCLEOTIDE SEQUENCE</scope>
    <source>
        <strain evidence="1">NSJ-23</strain>
    </source>
</reference>
<dbReference type="Pfam" id="PF07451">
    <property type="entry name" value="SpoVAD"/>
    <property type="match status" value="1"/>
</dbReference>
<dbReference type="RefSeq" id="WP_147572123.1">
    <property type="nucleotide sequence ID" value="NZ_JACOPO010000001.1"/>
</dbReference>
<dbReference type="SUPFAM" id="SSF53901">
    <property type="entry name" value="Thiolase-like"/>
    <property type="match status" value="1"/>
</dbReference>
<dbReference type="PIRSF" id="PIRSF011570">
    <property type="entry name" value="SpoVAD"/>
    <property type="match status" value="1"/>
</dbReference>
<keyword evidence="2" id="KW-1185">Reference proteome</keyword>
<name>A0A8J6J6U0_9FIRM</name>